<dbReference type="PANTHER" id="PTHR24256">
    <property type="entry name" value="TRYPTASE-RELATED"/>
    <property type="match status" value="1"/>
</dbReference>
<dbReference type="AlphaFoldDB" id="A0A8I6R6U1"/>
<reference evidence="5" key="1">
    <citation type="submission" date="2022-01" db="UniProtKB">
        <authorList>
            <consortium name="EnsemblMetazoa"/>
        </authorList>
    </citation>
    <scope>IDENTIFICATION</scope>
</reference>
<dbReference type="PROSITE" id="PS50240">
    <property type="entry name" value="TRYPSIN_DOM"/>
    <property type="match status" value="1"/>
</dbReference>
<feature type="domain" description="Peptidase S1" evidence="4">
    <location>
        <begin position="1"/>
        <end position="259"/>
    </location>
</feature>
<dbReference type="GeneID" id="106661280"/>
<dbReference type="GO" id="GO:0006508">
    <property type="term" value="P:proteolysis"/>
    <property type="evidence" value="ECO:0007669"/>
    <property type="project" value="InterPro"/>
</dbReference>
<keyword evidence="6" id="KW-1185">Reference proteome</keyword>
<evidence type="ECO:0000259" key="4">
    <source>
        <dbReference type="PROSITE" id="PS50240"/>
    </source>
</evidence>
<comment type="similarity">
    <text evidence="2">Belongs to the peptidase S1 family. CLIP subfamily.</text>
</comment>
<sequence length="288" mass="32213">MASVRLKHSVVHFCTGALITEYFVASVATCFVRINLVENLYTFPDVQNIVVQLGSRYLETKVDPTFTIVEIENVLLHPKLQVDIRGIRNDAAILVTKRALPQQIKPVSFISYSEEKLMNEFTMLNKNELFCQLLGWAESPPSPLMADEQRIADDLISEALQVLKVRLVQDDECLYLLCVDNKNMCSLNFSDLNLFCVQAVKTVTGSCRSYVGNSLICGGFLWGLGSALTAGRNPCDGKNLPMVMIRPDLFINTMYKGIKVHVPIKSDAFTALPFIIFLVTISVVLLHF</sequence>
<keyword evidence="3" id="KW-0812">Transmembrane</keyword>
<evidence type="ECO:0000256" key="2">
    <source>
        <dbReference type="ARBA" id="ARBA00024195"/>
    </source>
</evidence>
<keyword evidence="1" id="KW-1015">Disulfide bond</keyword>
<name>A0A8I6R6U1_CIMLE</name>
<evidence type="ECO:0000256" key="1">
    <source>
        <dbReference type="ARBA" id="ARBA00023157"/>
    </source>
</evidence>
<dbReference type="EnsemblMetazoa" id="XM_014384570.1">
    <property type="protein sequence ID" value="XP_014240056.1"/>
    <property type="gene ID" value="LOC106661280"/>
</dbReference>
<dbReference type="SUPFAM" id="SSF50494">
    <property type="entry name" value="Trypsin-like serine proteases"/>
    <property type="match status" value="1"/>
</dbReference>
<dbReference type="InterPro" id="IPR009003">
    <property type="entry name" value="Peptidase_S1_PA"/>
</dbReference>
<evidence type="ECO:0000256" key="3">
    <source>
        <dbReference type="SAM" id="Phobius"/>
    </source>
</evidence>
<dbReference type="InterPro" id="IPR001254">
    <property type="entry name" value="Trypsin_dom"/>
</dbReference>
<evidence type="ECO:0000313" key="6">
    <source>
        <dbReference type="Proteomes" id="UP000494040"/>
    </source>
</evidence>
<dbReference type="Pfam" id="PF00089">
    <property type="entry name" value="Trypsin"/>
    <property type="match status" value="1"/>
</dbReference>
<keyword evidence="3" id="KW-0472">Membrane</keyword>
<organism evidence="5 6">
    <name type="scientific">Cimex lectularius</name>
    <name type="common">Bed bug</name>
    <name type="synonym">Acanthia lectularia</name>
    <dbReference type="NCBI Taxonomy" id="79782"/>
    <lineage>
        <taxon>Eukaryota</taxon>
        <taxon>Metazoa</taxon>
        <taxon>Ecdysozoa</taxon>
        <taxon>Arthropoda</taxon>
        <taxon>Hexapoda</taxon>
        <taxon>Insecta</taxon>
        <taxon>Pterygota</taxon>
        <taxon>Neoptera</taxon>
        <taxon>Paraneoptera</taxon>
        <taxon>Hemiptera</taxon>
        <taxon>Heteroptera</taxon>
        <taxon>Panheteroptera</taxon>
        <taxon>Cimicomorpha</taxon>
        <taxon>Cimicidae</taxon>
        <taxon>Cimex</taxon>
    </lineage>
</organism>
<dbReference type="KEGG" id="clec:106661280"/>
<evidence type="ECO:0000313" key="5">
    <source>
        <dbReference type="EnsemblMetazoa" id="XP_014240056.1"/>
    </source>
</evidence>
<dbReference type="RefSeq" id="XP_014240056.1">
    <property type="nucleotide sequence ID" value="XM_014384570.1"/>
</dbReference>
<dbReference type="Proteomes" id="UP000494040">
    <property type="component" value="Unassembled WGS sequence"/>
</dbReference>
<proteinExistence type="inferred from homology"/>
<dbReference type="Gene3D" id="2.40.10.10">
    <property type="entry name" value="Trypsin-like serine proteases"/>
    <property type="match status" value="1"/>
</dbReference>
<dbReference type="InterPro" id="IPR043504">
    <property type="entry name" value="Peptidase_S1_PA_chymotrypsin"/>
</dbReference>
<keyword evidence="3" id="KW-1133">Transmembrane helix</keyword>
<protein>
    <recommendedName>
        <fullName evidence="4">Peptidase S1 domain-containing protein</fullName>
    </recommendedName>
</protein>
<dbReference type="InterPro" id="IPR051487">
    <property type="entry name" value="Ser/Thr_Proteases_Immune/Dev"/>
</dbReference>
<accession>A0A8I6R6U1</accession>
<feature type="transmembrane region" description="Helical" evidence="3">
    <location>
        <begin position="268"/>
        <end position="286"/>
    </location>
</feature>
<dbReference type="GO" id="GO:0004252">
    <property type="term" value="F:serine-type endopeptidase activity"/>
    <property type="evidence" value="ECO:0007669"/>
    <property type="project" value="InterPro"/>
</dbReference>